<dbReference type="SUPFAM" id="SSF52540">
    <property type="entry name" value="P-loop containing nucleoside triphosphate hydrolases"/>
    <property type="match status" value="1"/>
</dbReference>
<evidence type="ECO:0000313" key="13">
    <source>
        <dbReference type="EMBL" id="BDG59284.1"/>
    </source>
</evidence>
<evidence type="ECO:0000256" key="6">
    <source>
        <dbReference type="ARBA" id="ARBA00022840"/>
    </source>
</evidence>
<dbReference type="GO" id="GO:0005524">
    <property type="term" value="F:ATP binding"/>
    <property type="evidence" value="ECO:0007669"/>
    <property type="project" value="UniProtKB-UniRule"/>
</dbReference>
<proteinExistence type="inferred from homology"/>
<comment type="function">
    <text evidence="10">Part of an ABC transporter complex. Responsible for energy coupling to the transport system.</text>
</comment>
<dbReference type="InterPro" id="IPR003439">
    <property type="entry name" value="ABC_transporter-like_ATP-bd"/>
</dbReference>
<organism evidence="13 14">
    <name type="scientific">Caldinitratiruptor microaerophilus</name>
    <dbReference type="NCBI Taxonomy" id="671077"/>
    <lineage>
        <taxon>Bacteria</taxon>
        <taxon>Bacillati</taxon>
        <taxon>Bacillota</taxon>
        <taxon>Clostridia</taxon>
        <taxon>Eubacteriales</taxon>
        <taxon>Symbiobacteriaceae</taxon>
        <taxon>Caldinitratiruptor</taxon>
    </lineage>
</organism>
<dbReference type="AlphaFoldDB" id="A0AA35G8I0"/>
<dbReference type="Gene3D" id="3.40.50.300">
    <property type="entry name" value="P-loop containing nucleotide triphosphate hydrolases"/>
    <property type="match status" value="1"/>
</dbReference>
<comment type="similarity">
    <text evidence="2 10">Belongs to the ABC transporter superfamily.</text>
</comment>
<evidence type="ECO:0000259" key="12">
    <source>
        <dbReference type="PROSITE" id="PS50893"/>
    </source>
</evidence>
<dbReference type="PANTHER" id="PTHR43553:SF24">
    <property type="entry name" value="ENERGY-COUPLING FACTOR TRANSPORTER ATP-BINDING PROTEIN ECFA1"/>
    <property type="match status" value="1"/>
</dbReference>
<evidence type="ECO:0000256" key="4">
    <source>
        <dbReference type="ARBA" id="ARBA00022475"/>
    </source>
</evidence>
<dbReference type="GO" id="GO:0006824">
    <property type="term" value="P:cobalt ion transport"/>
    <property type="evidence" value="ECO:0007669"/>
    <property type="project" value="InterPro"/>
</dbReference>
<protein>
    <recommendedName>
        <fullName evidence="10">ABC transporter ATP-binding protein</fullName>
    </recommendedName>
</protein>
<dbReference type="GO" id="GO:0042626">
    <property type="term" value="F:ATPase-coupled transmembrane transporter activity"/>
    <property type="evidence" value="ECO:0007669"/>
    <property type="project" value="TreeGrafter"/>
</dbReference>
<dbReference type="CDD" id="cd03225">
    <property type="entry name" value="ABC_cobalt_CbiO_domain1"/>
    <property type="match status" value="1"/>
</dbReference>
<keyword evidence="5 10" id="KW-0547">Nucleotide-binding</keyword>
<dbReference type="InterPro" id="IPR003593">
    <property type="entry name" value="AAA+_ATPase"/>
</dbReference>
<feature type="compositionally biased region" description="Basic and acidic residues" evidence="11">
    <location>
        <begin position="274"/>
        <end position="286"/>
    </location>
</feature>
<dbReference type="GO" id="GO:0016887">
    <property type="term" value="F:ATP hydrolysis activity"/>
    <property type="evidence" value="ECO:0007669"/>
    <property type="project" value="InterPro"/>
</dbReference>
<keyword evidence="14" id="KW-1185">Reference proteome</keyword>
<comment type="subcellular location">
    <subcellularLocation>
        <location evidence="1 10">Cell membrane</location>
        <topology evidence="1 10">Peripheral membrane protein</topology>
    </subcellularLocation>
</comment>
<evidence type="ECO:0000313" key="14">
    <source>
        <dbReference type="Proteomes" id="UP001163687"/>
    </source>
</evidence>
<accession>A0AA35G8I0</accession>
<evidence type="ECO:0000256" key="7">
    <source>
        <dbReference type="ARBA" id="ARBA00022967"/>
    </source>
</evidence>
<dbReference type="SMART" id="SM00382">
    <property type="entry name" value="AAA"/>
    <property type="match status" value="1"/>
</dbReference>
<dbReference type="InterPro" id="IPR015856">
    <property type="entry name" value="ABC_transpr_CbiO/EcfA_su"/>
</dbReference>
<keyword evidence="3 10" id="KW-0813">Transport</keyword>
<dbReference type="FunFam" id="3.40.50.300:FF:000224">
    <property type="entry name" value="Energy-coupling factor transporter ATP-binding protein EcfA"/>
    <property type="match status" value="1"/>
</dbReference>
<dbReference type="Proteomes" id="UP001163687">
    <property type="component" value="Chromosome"/>
</dbReference>
<dbReference type="InterPro" id="IPR027417">
    <property type="entry name" value="P-loop_NTPase"/>
</dbReference>
<dbReference type="NCBIfam" id="TIGR01166">
    <property type="entry name" value="cbiO"/>
    <property type="match status" value="1"/>
</dbReference>
<dbReference type="RefSeq" id="WP_264843409.1">
    <property type="nucleotide sequence ID" value="NZ_AP025628.1"/>
</dbReference>
<keyword evidence="6 10" id="KW-0067">ATP-binding</keyword>
<dbReference type="PROSITE" id="PS00211">
    <property type="entry name" value="ABC_TRANSPORTER_1"/>
    <property type="match status" value="1"/>
</dbReference>
<evidence type="ECO:0000256" key="8">
    <source>
        <dbReference type="ARBA" id="ARBA00023136"/>
    </source>
</evidence>
<keyword evidence="8 10" id="KW-0472">Membrane</keyword>
<evidence type="ECO:0000256" key="5">
    <source>
        <dbReference type="ARBA" id="ARBA00022741"/>
    </source>
</evidence>
<dbReference type="KEGG" id="cmic:caldi_03740"/>
<dbReference type="EMBL" id="AP025628">
    <property type="protein sequence ID" value="BDG59284.1"/>
    <property type="molecule type" value="Genomic_DNA"/>
</dbReference>
<feature type="region of interest" description="Disordered" evidence="11">
    <location>
        <begin position="274"/>
        <end position="304"/>
    </location>
</feature>
<comment type="function">
    <text evidence="9">Probably part of an ABC transporter complex. Responsible for energy coupling to the transport system.</text>
</comment>
<evidence type="ECO:0000256" key="1">
    <source>
        <dbReference type="ARBA" id="ARBA00004202"/>
    </source>
</evidence>
<reference evidence="13" key="1">
    <citation type="submission" date="2022-03" db="EMBL/GenBank/DDBJ databases">
        <title>Complete genome sequence of Caldinitratiruptor microaerophilus.</title>
        <authorList>
            <person name="Mukaiyama R."/>
            <person name="Nishiyama T."/>
            <person name="Ueda K."/>
        </authorList>
    </citation>
    <scope>NUCLEOTIDE SEQUENCE</scope>
    <source>
        <strain evidence="13">JCM 16183</strain>
    </source>
</reference>
<keyword evidence="4 10" id="KW-1003">Cell membrane</keyword>
<dbReference type="InterPro" id="IPR017871">
    <property type="entry name" value="ABC_transporter-like_CS"/>
</dbReference>
<dbReference type="InterPro" id="IPR005876">
    <property type="entry name" value="Co_trans_ATP-bd"/>
</dbReference>
<evidence type="ECO:0000256" key="9">
    <source>
        <dbReference type="ARBA" id="ARBA00025157"/>
    </source>
</evidence>
<evidence type="ECO:0000256" key="10">
    <source>
        <dbReference type="RuleBase" id="RU364103"/>
    </source>
</evidence>
<dbReference type="Pfam" id="PF00005">
    <property type="entry name" value="ABC_tran"/>
    <property type="match status" value="1"/>
</dbReference>
<dbReference type="PROSITE" id="PS50893">
    <property type="entry name" value="ABC_TRANSPORTER_2"/>
    <property type="match status" value="1"/>
</dbReference>
<evidence type="ECO:0000256" key="11">
    <source>
        <dbReference type="SAM" id="MobiDB-lite"/>
    </source>
</evidence>
<sequence>MSQVILEARGLEYSYEGGTQALSGLDLTVAPGRRLAILGANGAGKSTLLLHLNGTLRPDRGTVYLDGHPADYSRRGLIRWRQQVGLVLQDPDDQLFAASVYQDVSFGPLNLGLSEAAARQRVEEALAALEIEHLRDRPTHLLSFGQKKRVAIAGVVAMRPRVLVLDEPTAGLDPAGVQRLLATLDRLHRAGTTLILATHDMDLAYGWADEVAVLHRGAVLRQGPPEVVLQDAALLASAGLRTPWVLEVGRRLAATGWIPPAAGLPRTREELLAGLPDRDGSTRPRDPAAWTVPHPGNHEGARQR</sequence>
<dbReference type="InterPro" id="IPR050095">
    <property type="entry name" value="ECF_ABC_transporter_ATP-bd"/>
</dbReference>
<evidence type="ECO:0000256" key="3">
    <source>
        <dbReference type="ARBA" id="ARBA00022448"/>
    </source>
</evidence>
<name>A0AA35G8I0_9FIRM</name>
<dbReference type="PANTHER" id="PTHR43553">
    <property type="entry name" value="HEAVY METAL TRANSPORTER"/>
    <property type="match status" value="1"/>
</dbReference>
<feature type="domain" description="ABC transporter" evidence="12">
    <location>
        <begin position="6"/>
        <end position="241"/>
    </location>
</feature>
<dbReference type="GO" id="GO:0043190">
    <property type="term" value="C:ATP-binding cassette (ABC) transporter complex"/>
    <property type="evidence" value="ECO:0007669"/>
    <property type="project" value="TreeGrafter"/>
</dbReference>
<evidence type="ECO:0000256" key="2">
    <source>
        <dbReference type="ARBA" id="ARBA00005417"/>
    </source>
</evidence>
<keyword evidence="7" id="KW-1278">Translocase</keyword>
<gene>
    <name evidence="13" type="ORF">caldi_03740</name>
</gene>